<dbReference type="AlphaFoldDB" id="A0A3P1C0G3"/>
<reference evidence="2 3" key="1">
    <citation type="submission" date="2018-11" db="EMBL/GenBank/DDBJ databases">
        <authorList>
            <person name="Zhou Z."/>
            <person name="Wang G."/>
        </authorList>
    </citation>
    <scope>NUCLEOTIDE SEQUENCE [LARGE SCALE GENOMIC DNA]</scope>
    <source>
        <strain evidence="2 3">KCTC52004</strain>
    </source>
</reference>
<proteinExistence type="predicted"/>
<dbReference type="Proteomes" id="UP000271925">
    <property type="component" value="Unassembled WGS sequence"/>
</dbReference>
<dbReference type="EMBL" id="RQJO01000007">
    <property type="protein sequence ID" value="RRB06752.1"/>
    <property type="molecule type" value="Genomic_DNA"/>
</dbReference>
<evidence type="ECO:0000313" key="3">
    <source>
        <dbReference type="Proteomes" id="UP000271925"/>
    </source>
</evidence>
<keyword evidence="3" id="KW-1185">Reference proteome</keyword>
<dbReference type="RefSeq" id="WP_124870366.1">
    <property type="nucleotide sequence ID" value="NZ_RQJO01000007.1"/>
</dbReference>
<feature type="compositionally biased region" description="Basic residues" evidence="1">
    <location>
        <begin position="52"/>
        <end position="65"/>
    </location>
</feature>
<protein>
    <submittedName>
        <fullName evidence="2">Uncharacterized protein</fullName>
    </submittedName>
</protein>
<name>A0A3P1C0G3_9BACT</name>
<feature type="region of interest" description="Disordered" evidence="1">
    <location>
        <begin position="44"/>
        <end position="65"/>
    </location>
</feature>
<accession>A0A3P1C0G3</accession>
<dbReference type="OrthoDB" id="965058at2"/>
<evidence type="ECO:0000256" key="1">
    <source>
        <dbReference type="SAM" id="MobiDB-lite"/>
    </source>
</evidence>
<organism evidence="2 3">
    <name type="scientific">Larkinella rosea</name>
    <dbReference type="NCBI Taxonomy" id="2025312"/>
    <lineage>
        <taxon>Bacteria</taxon>
        <taxon>Pseudomonadati</taxon>
        <taxon>Bacteroidota</taxon>
        <taxon>Cytophagia</taxon>
        <taxon>Cytophagales</taxon>
        <taxon>Spirosomataceae</taxon>
        <taxon>Larkinella</taxon>
    </lineage>
</organism>
<comment type="caution">
    <text evidence="2">The sequence shown here is derived from an EMBL/GenBank/DDBJ whole genome shotgun (WGS) entry which is preliminary data.</text>
</comment>
<evidence type="ECO:0000313" key="2">
    <source>
        <dbReference type="EMBL" id="RRB06752.1"/>
    </source>
</evidence>
<sequence>MLEKLLKIKYVVLAGGLLTAGFAWAGMYGTRLLGDDLESVEKMDNNSYQHGSGRRSGHRTGFYHK</sequence>
<gene>
    <name evidence="2" type="ORF">EHT25_02855</name>
</gene>